<dbReference type="Proteomes" id="UP000732298">
    <property type="component" value="Unassembled WGS sequence"/>
</dbReference>
<protein>
    <recommendedName>
        <fullName evidence="3">Peptidase S74 domain-containing protein</fullName>
    </recommendedName>
</protein>
<comment type="caution">
    <text evidence="1">The sequence shown here is derived from an EMBL/GenBank/DDBJ whole genome shotgun (WGS) entry which is preliminary data.</text>
</comment>
<dbReference type="AlphaFoldDB" id="A0A8T3YP99"/>
<proteinExistence type="predicted"/>
<evidence type="ECO:0000313" key="1">
    <source>
        <dbReference type="EMBL" id="MBI4210019.1"/>
    </source>
</evidence>
<evidence type="ECO:0008006" key="3">
    <source>
        <dbReference type="Google" id="ProtNLM"/>
    </source>
</evidence>
<name>A0A8T3YP99_9ARCH</name>
<accession>A0A8T3YP99</accession>
<evidence type="ECO:0000313" key="2">
    <source>
        <dbReference type="Proteomes" id="UP000732298"/>
    </source>
</evidence>
<reference evidence="1" key="1">
    <citation type="submission" date="2020-07" db="EMBL/GenBank/DDBJ databases">
        <title>Huge and variable diversity of episymbiotic CPR bacteria and DPANN archaea in groundwater ecosystems.</title>
        <authorList>
            <person name="He C.Y."/>
            <person name="Keren R."/>
            <person name="Whittaker M."/>
            <person name="Farag I.F."/>
            <person name="Doudna J."/>
            <person name="Cate J.H.D."/>
            <person name="Banfield J.F."/>
        </authorList>
    </citation>
    <scope>NUCLEOTIDE SEQUENCE</scope>
    <source>
        <strain evidence="1">NC_groundwater_1296_Ag_S-0.2um_52_80</strain>
    </source>
</reference>
<sequence length="944" mass="97058">MKSKKEVLSWVIFASAILLALLPAAMAADPGHPASSIGQATFETGNFSFTGNVSIGGGGKPLFFFDNSTGSLGLGTVIPPSSPTGYTPVIVLRGDATAILFNDTDAASDTWAVAGNDGFSIRNENDQATRLFITDSGDVGIGTTSPIAKLHVDAGNATINGNFSVGGGGTLRLFVDNSSGNVGIGTSTPRGTLQVHNSSTLDDLTVARFSTGLDGNGEYNYIAVGTESSDIGKFGFVYNGATASTGAFIAGGTDRTPTQGLFVQYGGNVGIGTTSPVAKLQVEGNATINGNFSVGGGGTLRLFVDNSSGNVGIGTTGPGEKLSVVGSTGVNTRAIIGSAATHTTLFSGYDTQVWSVLEIVKNEDLGVNGAAGLVFAVNDTTADTTNDAAGAIIFANKGLAVSEKRVAQFVVGLPDAAGNSGDFRFMTANAGTLSEKVRIDKAGNVGIGTTNPVSRFHVEGGNATVNGNFSVGGGGTLRLFVDNSSGNVGINSRSPQAQLEIGGASTNASLAIYTGVAGQAMVLYDDTRGQATSDEVLRISRSGEVDMRGGNLSITGTTARTLLYVNGVYGPGGENPSFPAIAYFHLDEAGNGKNGVVLYSVNNADARIALRVLGNNGGNEVLAAASSGKVGIGTAIPTSTLNVKSAANVILLNVSGSFGDGVHIARIEHASDTAVGGTSTLVLDDYATAGTGYNFLVARSDADGDVAVDTEHVLRGDGTPLSDNAASTPADYAEWTRVVGSPAEYEPGDLVVMAEDRKAGKATKDTAQKILGAVTLKPGVVGVSYDIGMDVTETIANYNYLELEKMYNAKMIALIGYTPLKVSTENGPIKPGDPITVASTPGVGMKANPGQPIVGYAFESFDPDNGKMGTSGIDLPTPIDFKPFRPITAKKGEFWQGWVFSMVKRETAHYDAYDAVQELKEENEGLRKRIEALEKDGKRSNGGK</sequence>
<organism evidence="1 2">
    <name type="scientific">Candidatus Iainarchaeum sp</name>
    <dbReference type="NCBI Taxonomy" id="3101447"/>
    <lineage>
        <taxon>Archaea</taxon>
        <taxon>Candidatus Iainarchaeota</taxon>
        <taxon>Candidatus Iainarchaeia</taxon>
        <taxon>Candidatus Iainarchaeales</taxon>
        <taxon>Candidatus Iainarchaeaceae</taxon>
        <taxon>Candidatus Iainarchaeum</taxon>
    </lineage>
</organism>
<dbReference type="EMBL" id="JACQPB010000006">
    <property type="protein sequence ID" value="MBI4210019.1"/>
    <property type="molecule type" value="Genomic_DNA"/>
</dbReference>
<gene>
    <name evidence="1" type="ORF">HY544_00740</name>
</gene>